<reference evidence="5" key="2">
    <citation type="submission" date="2020-09" db="EMBL/GenBank/DDBJ databases">
        <authorList>
            <person name="Sun Q."/>
            <person name="Ohkuma M."/>
        </authorList>
    </citation>
    <scope>NUCLEOTIDE SEQUENCE</scope>
    <source>
        <strain evidence="5">JCM 5069</strain>
    </source>
</reference>
<feature type="domain" description="HTH luxR-type" evidence="4">
    <location>
        <begin position="848"/>
        <end position="913"/>
    </location>
</feature>
<dbReference type="PROSITE" id="PS50043">
    <property type="entry name" value="HTH_LUXR_2"/>
    <property type="match status" value="1"/>
</dbReference>
<evidence type="ECO:0000313" key="5">
    <source>
        <dbReference type="EMBL" id="GHH88358.1"/>
    </source>
</evidence>
<proteinExistence type="predicted"/>
<dbReference type="CDD" id="cd06170">
    <property type="entry name" value="LuxR_C_like"/>
    <property type="match status" value="1"/>
</dbReference>
<evidence type="ECO:0000259" key="4">
    <source>
        <dbReference type="PROSITE" id="PS50043"/>
    </source>
</evidence>
<reference evidence="5" key="1">
    <citation type="journal article" date="2014" name="Int. J. Syst. Evol. Microbiol.">
        <title>Complete genome sequence of Corynebacterium casei LMG S-19264T (=DSM 44701T), isolated from a smear-ripened cheese.</title>
        <authorList>
            <consortium name="US DOE Joint Genome Institute (JGI-PGF)"/>
            <person name="Walter F."/>
            <person name="Albersmeier A."/>
            <person name="Kalinowski J."/>
            <person name="Ruckert C."/>
        </authorList>
    </citation>
    <scope>NUCLEOTIDE SEQUENCE</scope>
    <source>
        <strain evidence="5">JCM 5069</strain>
    </source>
</reference>
<keyword evidence="6" id="KW-1185">Reference proteome</keyword>
<dbReference type="InterPro" id="IPR039420">
    <property type="entry name" value="WalR-like"/>
</dbReference>
<keyword evidence="1" id="KW-0805">Transcription regulation</keyword>
<dbReference type="Gene3D" id="1.10.10.10">
    <property type="entry name" value="Winged helix-like DNA-binding domain superfamily/Winged helix DNA-binding domain"/>
    <property type="match status" value="1"/>
</dbReference>
<dbReference type="Pfam" id="PF00196">
    <property type="entry name" value="GerE"/>
    <property type="match status" value="1"/>
</dbReference>
<dbReference type="GO" id="GO:0003677">
    <property type="term" value="F:DNA binding"/>
    <property type="evidence" value="ECO:0007669"/>
    <property type="project" value="UniProtKB-KW"/>
</dbReference>
<dbReference type="PRINTS" id="PR00038">
    <property type="entry name" value="HTHLUXR"/>
</dbReference>
<evidence type="ECO:0000256" key="2">
    <source>
        <dbReference type="ARBA" id="ARBA00023125"/>
    </source>
</evidence>
<gene>
    <name evidence="5" type="ORF">GCM10018793_67760</name>
</gene>
<evidence type="ECO:0000256" key="3">
    <source>
        <dbReference type="ARBA" id="ARBA00023163"/>
    </source>
</evidence>
<dbReference type="Proteomes" id="UP000603708">
    <property type="component" value="Unassembled WGS sequence"/>
</dbReference>
<dbReference type="PANTHER" id="PTHR43214:SF24">
    <property type="entry name" value="TRANSCRIPTIONAL REGULATORY PROTEIN NARL-RELATED"/>
    <property type="match status" value="1"/>
</dbReference>
<dbReference type="RefSeq" id="WP_189938770.1">
    <property type="nucleotide sequence ID" value="NZ_BNCD01000035.1"/>
</dbReference>
<keyword evidence="3" id="KW-0804">Transcription</keyword>
<keyword evidence="2" id="KW-0238">DNA-binding</keyword>
<dbReference type="SUPFAM" id="SSF52540">
    <property type="entry name" value="P-loop containing nucleoside triphosphate hydrolases"/>
    <property type="match status" value="1"/>
</dbReference>
<sequence>MTTTAPEGPEFFGRTTEVEFLLEEAGHADGTPHTFVVGPAGVGRTDLLSAAARTAASRAHVVLRAGGAAAERDRQYALVHRLVAPLLASARLRDQAVAHRVGEAFAAGPGAHAAVAEAVPHLLRLAAESAPVLAVVDDAHLADPASQVLLADLAREGAGTARLLLSAPGTRIPPAYGEHWRSLCLGPLQPWEAARLLDALPGAPQGRERAEILLAAAGNPLAVTELVRSAARRRPAALHPRPSTSALMEDLLATVEALSPRTRSLLLHAALAAAGTPRSRIDAAAGTVETSWAPAREAGLVEPHGDGYDFTHPLARAVAATAPLAQRQAAHARLAAAVPAGDPQRPRHLARASFGPDEALAARLEAQAERERAHGAFLDAARDFATAAERSAVAGRRVRRYAMATFCADRFGDPGWARQLQDRALREGAPGAYDVCASLALADRQSSKGHQRQAMNTVAAALETVRPGSSPHALLTARAARVADESGWDAHRAVVRTAVLKASRTASPGAGPGLRTDGPTPLTWEGHTLPYGLAALVSGSRGPADTPLDALPAADGEMPAERLAAEAVLACHLDRQDLAVERFELVLRGTDPFQAGGLLREVCLPYAAALVDTGRLRPAAHLARRGHELALVHGSALDRVRTAALYARVLIQTRRGTEAKALLEQLPDLDFTENRAAQCLVGRARAMLSCSLGDFEDAYHHLRGLFGPDGEPLHPVQGLYCAVPLALCAQRAGRGEEAAVCVKTLPAVSGPVPTPRQAALLDHAEALTRDPGGAEERFLRALKVQEDGLWPYDLGLVRYSYGAWLRRRRRSREAREVLLAARRTFARLGPSAVDALVLGELRAAGGGRAEGPQRLTPQQRQVAELAADGLRNPEIARRLMISPHTVRCHLYRAFHKLGINDRRHLPGVLPPQDPTP</sequence>
<dbReference type="InterPro" id="IPR000792">
    <property type="entry name" value="Tscrpt_reg_LuxR_C"/>
</dbReference>
<accession>A0A919GPF5</accession>
<dbReference type="InterPro" id="IPR036388">
    <property type="entry name" value="WH-like_DNA-bd_sf"/>
</dbReference>
<dbReference type="PANTHER" id="PTHR43214">
    <property type="entry name" value="TWO-COMPONENT RESPONSE REGULATOR"/>
    <property type="match status" value="1"/>
</dbReference>
<name>A0A919GPF5_9ACTN</name>
<dbReference type="SMART" id="SM00421">
    <property type="entry name" value="HTH_LUXR"/>
    <property type="match status" value="1"/>
</dbReference>
<dbReference type="InterPro" id="IPR041664">
    <property type="entry name" value="AAA_16"/>
</dbReference>
<dbReference type="InterPro" id="IPR016032">
    <property type="entry name" value="Sig_transdc_resp-reg_C-effctor"/>
</dbReference>
<protein>
    <submittedName>
        <fullName evidence="5">Transcriptional regulator</fullName>
    </submittedName>
</protein>
<comment type="caution">
    <text evidence="5">The sequence shown here is derived from an EMBL/GenBank/DDBJ whole genome shotgun (WGS) entry which is preliminary data.</text>
</comment>
<dbReference type="PROSITE" id="PS00622">
    <property type="entry name" value="HTH_LUXR_1"/>
    <property type="match status" value="1"/>
</dbReference>
<dbReference type="EMBL" id="BNCD01000035">
    <property type="protein sequence ID" value="GHH88358.1"/>
    <property type="molecule type" value="Genomic_DNA"/>
</dbReference>
<organism evidence="5 6">
    <name type="scientific">Streptomyces sulfonofaciens</name>
    <dbReference type="NCBI Taxonomy" id="68272"/>
    <lineage>
        <taxon>Bacteria</taxon>
        <taxon>Bacillati</taxon>
        <taxon>Actinomycetota</taxon>
        <taxon>Actinomycetes</taxon>
        <taxon>Kitasatosporales</taxon>
        <taxon>Streptomycetaceae</taxon>
        <taxon>Streptomyces</taxon>
    </lineage>
</organism>
<dbReference type="Pfam" id="PF13191">
    <property type="entry name" value="AAA_16"/>
    <property type="match status" value="1"/>
</dbReference>
<evidence type="ECO:0000256" key="1">
    <source>
        <dbReference type="ARBA" id="ARBA00023015"/>
    </source>
</evidence>
<dbReference type="SUPFAM" id="SSF46894">
    <property type="entry name" value="C-terminal effector domain of the bipartite response regulators"/>
    <property type="match status" value="1"/>
</dbReference>
<dbReference type="AlphaFoldDB" id="A0A919GPF5"/>
<evidence type="ECO:0000313" key="6">
    <source>
        <dbReference type="Proteomes" id="UP000603708"/>
    </source>
</evidence>
<dbReference type="GO" id="GO:0006355">
    <property type="term" value="P:regulation of DNA-templated transcription"/>
    <property type="evidence" value="ECO:0007669"/>
    <property type="project" value="InterPro"/>
</dbReference>
<dbReference type="InterPro" id="IPR027417">
    <property type="entry name" value="P-loop_NTPase"/>
</dbReference>